<gene>
    <name evidence="2" type="ORF">ANCCAN_10879</name>
</gene>
<dbReference type="EMBL" id="JOJR01000168">
    <property type="protein sequence ID" value="RCN43142.1"/>
    <property type="molecule type" value="Genomic_DNA"/>
</dbReference>
<protein>
    <recommendedName>
        <fullName evidence="4">SCP domain-containing protein</fullName>
    </recommendedName>
</protein>
<dbReference type="AlphaFoldDB" id="A0A368GFJ5"/>
<feature type="signal peptide" evidence="1">
    <location>
        <begin position="1"/>
        <end position="32"/>
    </location>
</feature>
<dbReference type="Proteomes" id="UP000252519">
    <property type="component" value="Unassembled WGS sequence"/>
</dbReference>
<sequence length="150" mass="17430">MLIAVRSEHLFGICSTLSLVFILFCMAGPAAFFQQEPTDCGELQKVDTFEHVTRYYDCILEAIARDKINESDSQLENTKLGKSNCPGFTHQYMKERYEMLNIFKFLMYAFGNWTEAHRDTLKNAVEYGCHYQWNVTSGKIVCLFCNQFLF</sequence>
<evidence type="ECO:0000313" key="3">
    <source>
        <dbReference type="Proteomes" id="UP000252519"/>
    </source>
</evidence>
<feature type="chain" id="PRO_5016952686" description="SCP domain-containing protein" evidence="1">
    <location>
        <begin position="33"/>
        <end position="150"/>
    </location>
</feature>
<proteinExistence type="predicted"/>
<dbReference type="Pfam" id="PF17641">
    <property type="entry name" value="ASPRs"/>
    <property type="match status" value="1"/>
</dbReference>
<dbReference type="InterPro" id="IPR035109">
    <property type="entry name" value="ASPR"/>
</dbReference>
<dbReference type="OrthoDB" id="5898381at2759"/>
<keyword evidence="1" id="KW-0732">Signal</keyword>
<reference evidence="2 3" key="1">
    <citation type="submission" date="2014-10" db="EMBL/GenBank/DDBJ databases">
        <title>Draft genome of the hookworm Ancylostoma caninum.</title>
        <authorList>
            <person name="Mitreva M."/>
        </authorList>
    </citation>
    <scope>NUCLEOTIDE SEQUENCE [LARGE SCALE GENOMIC DNA]</scope>
    <source>
        <strain evidence="2 3">Baltimore</strain>
    </source>
</reference>
<evidence type="ECO:0000313" key="2">
    <source>
        <dbReference type="EMBL" id="RCN43142.1"/>
    </source>
</evidence>
<evidence type="ECO:0008006" key="4">
    <source>
        <dbReference type="Google" id="ProtNLM"/>
    </source>
</evidence>
<organism evidence="2 3">
    <name type="scientific">Ancylostoma caninum</name>
    <name type="common">Dog hookworm</name>
    <dbReference type="NCBI Taxonomy" id="29170"/>
    <lineage>
        <taxon>Eukaryota</taxon>
        <taxon>Metazoa</taxon>
        <taxon>Ecdysozoa</taxon>
        <taxon>Nematoda</taxon>
        <taxon>Chromadorea</taxon>
        <taxon>Rhabditida</taxon>
        <taxon>Rhabditina</taxon>
        <taxon>Rhabditomorpha</taxon>
        <taxon>Strongyloidea</taxon>
        <taxon>Ancylostomatidae</taxon>
        <taxon>Ancylostomatinae</taxon>
        <taxon>Ancylostoma</taxon>
    </lineage>
</organism>
<accession>A0A368GFJ5</accession>
<name>A0A368GFJ5_ANCCA</name>
<evidence type="ECO:0000256" key="1">
    <source>
        <dbReference type="SAM" id="SignalP"/>
    </source>
</evidence>
<keyword evidence="3" id="KW-1185">Reference proteome</keyword>
<comment type="caution">
    <text evidence="2">The sequence shown here is derived from an EMBL/GenBank/DDBJ whole genome shotgun (WGS) entry which is preliminary data.</text>
</comment>